<comment type="caution">
    <text evidence="1">The sequence shown here is derived from an EMBL/GenBank/DDBJ whole genome shotgun (WGS) entry which is preliminary data.</text>
</comment>
<name>A0AAV1S162_9ROSI</name>
<accession>A0AAV1S162</accession>
<gene>
    <name evidence="1" type="ORF">DCAF_LOCUS17802</name>
</gene>
<keyword evidence="2" id="KW-1185">Reference proteome</keyword>
<dbReference type="Proteomes" id="UP001314170">
    <property type="component" value="Unassembled WGS sequence"/>
</dbReference>
<proteinExistence type="predicted"/>
<evidence type="ECO:0000313" key="2">
    <source>
        <dbReference type="Proteomes" id="UP001314170"/>
    </source>
</evidence>
<reference evidence="1 2" key="1">
    <citation type="submission" date="2024-01" db="EMBL/GenBank/DDBJ databases">
        <authorList>
            <person name="Waweru B."/>
        </authorList>
    </citation>
    <scope>NUCLEOTIDE SEQUENCE [LARGE SCALE GENOMIC DNA]</scope>
</reference>
<sequence>MGCFLLVRLSIIRDPSTNFSDLMGNGGCFVLSVAHSKRICLQFALIENLSRSFELGRLVS</sequence>
<dbReference type="AlphaFoldDB" id="A0AAV1S162"/>
<organism evidence="1 2">
    <name type="scientific">Dovyalis caffra</name>
    <dbReference type="NCBI Taxonomy" id="77055"/>
    <lineage>
        <taxon>Eukaryota</taxon>
        <taxon>Viridiplantae</taxon>
        <taxon>Streptophyta</taxon>
        <taxon>Embryophyta</taxon>
        <taxon>Tracheophyta</taxon>
        <taxon>Spermatophyta</taxon>
        <taxon>Magnoliopsida</taxon>
        <taxon>eudicotyledons</taxon>
        <taxon>Gunneridae</taxon>
        <taxon>Pentapetalae</taxon>
        <taxon>rosids</taxon>
        <taxon>fabids</taxon>
        <taxon>Malpighiales</taxon>
        <taxon>Salicaceae</taxon>
        <taxon>Flacourtieae</taxon>
        <taxon>Dovyalis</taxon>
    </lineage>
</organism>
<dbReference type="EMBL" id="CAWUPB010001161">
    <property type="protein sequence ID" value="CAK7344459.1"/>
    <property type="molecule type" value="Genomic_DNA"/>
</dbReference>
<protein>
    <submittedName>
        <fullName evidence="1">Uncharacterized protein</fullName>
    </submittedName>
</protein>
<evidence type="ECO:0000313" key="1">
    <source>
        <dbReference type="EMBL" id="CAK7344459.1"/>
    </source>
</evidence>